<sequence length="191" mass="21458" precursor="true">MIIIFIFIIIPILLSLSLYALLKNLNGKFKKIVLVSALYTILFIIIASYMNQIQPGDPLVIILGLILLTFSIACPSAIAVFYFKNTFERKYEMAEAFFFPLVSLPYLAFFISPELIEGQPLPPDYFQSIIPLFGWFIDPVFKDAGLAVSPETSIITGLISDIGIFFEVLITLFVLCIIMRKIKETVDNVGS</sequence>
<dbReference type="eggNOG" id="arCOG09592">
    <property type="taxonomic scope" value="Archaea"/>
</dbReference>
<organism evidence="2 3">
    <name type="scientific">Methanolacinia petrolearia (strain DSM 11571 / OCM 486 / SEBR 4847)</name>
    <name type="common">Methanoplanus petrolearius</name>
    <dbReference type="NCBI Taxonomy" id="679926"/>
    <lineage>
        <taxon>Archaea</taxon>
        <taxon>Methanobacteriati</taxon>
        <taxon>Methanobacteriota</taxon>
        <taxon>Stenosarchaea group</taxon>
        <taxon>Methanomicrobia</taxon>
        <taxon>Methanomicrobiales</taxon>
        <taxon>Methanomicrobiaceae</taxon>
        <taxon>Methanolacinia</taxon>
    </lineage>
</organism>
<evidence type="ECO:0000256" key="1">
    <source>
        <dbReference type="SAM" id="Phobius"/>
    </source>
</evidence>
<dbReference type="Proteomes" id="UP000006565">
    <property type="component" value="Chromosome"/>
</dbReference>
<keyword evidence="1" id="KW-0472">Membrane</keyword>
<evidence type="ECO:0000313" key="3">
    <source>
        <dbReference type="Proteomes" id="UP000006565"/>
    </source>
</evidence>
<evidence type="ECO:0000313" key="2">
    <source>
        <dbReference type="EMBL" id="ADN35022.1"/>
    </source>
</evidence>
<feature type="transmembrane region" description="Helical" evidence="1">
    <location>
        <begin position="6"/>
        <end position="25"/>
    </location>
</feature>
<proteinExistence type="predicted"/>
<dbReference type="KEGG" id="mpi:Mpet_0244"/>
<dbReference type="HOGENOM" id="CLU_1418706_0_0_2"/>
<keyword evidence="3" id="KW-1185">Reference proteome</keyword>
<gene>
    <name evidence="2" type="ordered locus">Mpet_0244</name>
</gene>
<feature type="transmembrane region" description="Helical" evidence="1">
    <location>
        <begin position="95"/>
        <end position="116"/>
    </location>
</feature>
<feature type="transmembrane region" description="Helical" evidence="1">
    <location>
        <begin position="59"/>
        <end position="83"/>
    </location>
</feature>
<dbReference type="AlphaFoldDB" id="E1RF74"/>
<dbReference type="EMBL" id="CP002117">
    <property type="protein sequence ID" value="ADN35022.1"/>
    <property type="molecule type" value="Genomic_DNA"/>
</dbReference>
<name>E1RF74_METP4</name>
<feature type="transmembrane region" description="Helical" evidence="1">
    <location>
        <begin position="154"/>
        <end position="178"/>
    </location>
</feature>
<accession>E1RF74</accession>
<protein>
    <submittedName>
        <fullName evidence="2">Uncharacterized protein</fullName>
    </submittedName>
</protein>
<keyword evidence="1" id="KW-1133">Transmembrane helix</keyword>
<feature type="transmembrane region" description="Helical" evidence="1">
    <location>
        <begin position="32"/>
        <end position="53"/>
    </location>
</feature>
<reference evidence="2 3" key="1">
    <citation type="journal article" date="2010" name="Stand. Genomic Sci.">
        <title>Complete genome sequence of Methanoplanus petrolearius type strain (SEBR 4847).</title>
        <authorList>
            <person name="Brambilla E."/>
            <person name="Djao O.D."/>
            <person name="Daligault H."/>
            <person name="Lapidus A."/>
            <person name="Lucas S."/>
            <person name="Hammon N."/>
            <person name="Nolan M."/>
            <person name="Tice H."/>
            <person name="Cheng J.F."/>
            <person name="Han C."/>
            <person name="Tapia R."/>
            <person name="Goodwin L."/>
            <person name="Pitluck S."/>
            <person name="Liolios K."/>
            <person name="Ivanova N."/>
            <person name="Mavromatis K."/>
            <person name="Mikhailova N."/>
            <person name="Pati A."/>
            <person name="Chen A."/>
            <person name="Palaniappan K."/>
            <person name="Land M."/>
            <person name="Hauser L."/>
            <person name="Chang Y.J."/>
            <person name="Jeffries C.D."/>
            <person name="Rohde M."/>
            <person name="Spring S."/>
            <person name="Sikorski J."/>
            <person name="Goker M."/>
            <person name="Woyke T."/>
            <person name="Bristow J."/>
            <person name="Eisen J.A."/>
            <person name="Markowitz V."/>
            <person name="Hugenholtz P."/>
            <person name="Kyrpides N.C."/>
            <person name="Klenk H.P."/>
        </authorList>
    </citation>
    <scope>NUCLEOTIDE SEQUENCE [LARGE SCALE GENOMIC DNA]</scope>
    <source>
        <strain evidence="3">DSM 11571 / OCM 486 / SEBR 4847</strain>
    </source>
</reference>
<keyword evidence="1" id="KW-0812">Transmembrane</keyword>
<dbReference type="STRING" id="679926.Mpet_0244"/>